<keyword evidence="3" id="KW-1185">Reference proteome</keyword>
<feature type="compositionally biased region" description="Low complexity" evidence="1">
    <location>
        <begin position="35"/>
        <end position="48"/>
    </location>
</feature>
<proteinExistence type="predicted"/>
<gene>
    <name evidence="2" type="ORF">P691DRAFT_768639</name>
</gene>
<feature type="region of interest" description="Disordered" evidence="1">
    <location>
        <begin position="35"/>
        <end position="56"/>
    </location>
</feature>
<dbReference type="AlphaFoldDB" id="A0A9P5WY41"/>
<evidence type="ECO:0000256" key="1">
    <source>
        <dbReference type="SAM" id="MobiDB-lite"/>
    </source>
</evidence>
<dbReference type="Proteomes" id="UP000807342">
    <property type="component" value="Unassembled WGS sequence"/>
</dbReference>
<organism evidence="2 3">
    <name type="scientific">Macrolepiota fuliginosa MF-IS2</name>
    <dbReference type="NCBI Taxonomy" id="1400762"/>
    <lineage>
        <taxon>Eukaryota</taxon>
        <taxon>Fungi</taxon>
        <taxon>Dikarya</taxon>
        <taxon>Basidiomycota</taxon>
        <taxon>Agaricomycotina</taxon>
        <taxon>Agaricomycetes</taxon>
        <taxon>Agaricomycetidae</taxon>
        <taxon>Agaricales</taxon>
        <taxon>Agaricineae</taxon>
        <taxon>Agaricaceae</taxon>
        <taxon>Macrolepiota</taxon>
    </lineage>
</organism>
<protein>
    <submittedName>
        <fullName evidence="2">Uncharacterized protein</fullName>
    </submittedName>
</protein>
<reference evidence="2" key="1">
    <citation type="submission" date="2020-11" db="EMBL/GenBank/DDBJ databases">
        <authorList>
            <consortium name="DOE Joint Genome Institute"/>
            <person name="Ahrendt S."/>
            <person name="Riley R."/>
            <person name="Andreopoulos W."/>
            <person name="Labutti K."/>
            <person name="Pangilinan J."/>
            <person name="Ruiz-Duenas F.J."/>
            <person name="Barrasa J.M."/>
            <person name="Sanchez-Garcia M."/>
            <person name="Camarero S."/>
            <person name="Miyauchi S."/>
            <person name="Serrano A."/>
            <person name="Linde D."/>
            <person name="Babiker R."/>
            <person name="Drula E."/>
            <person name="Ayuso-Fernandez I."/>
            <person name="Pacheco R."/>
            <person name="Padilla G."/>
            <person name="Ferreira P."/>
            <person name="Barriuso J."/>
            <person name="Kellner H."/>
            <person name="Castanera R."/>
            <person name="Alfaro M."/>
            <person name="Ramirez L."/>
            <person name="Pisabarro A.G."/>
            <person name="Kuo A."/>
            <person name="Tritt A."/>
            <person name="Lipzen A."/>
            <person name="He G."/>
            <person name="Yan M."/>
            <person name="Ng V."/>
            <person name="Cullen D."/>
            <person name="Martin F."/>
            <person name="Rosso M.-N."/>
            <person name="Henrissat B."/>
            <person name="Hibbett D."/>
            <person name="Martinez A.T."/>
            <person name="Grigoriev I.V."/>
        </authorList>
    </citation>
    <scope>NUCLEOTIDE SEQUENCE</scope>
    <source>
        <strain evidence="2">MF-IS2</strain>
    </source>
</reference>
<evidence type="ECO:0000313" key="2">
    <source>
        <dbReference type="EMBL" id="KAF9439895.1"/>
    </source>
</evidence>
<accession>A0A9P5WY41</accession>
<name>A0A9P5WY41_9AGAR</name>
<comment type="caution">
    <text evidence="2">The sequence shown here is derived from an EMBL/GenBank/DDBJ whole genome shotgun (WGS) entry which is preliminary data.</text>
</comment>
<sequence length="120" mass="12874">MEPPTPTHVFSEAALQTPAPLPIVAMPPLPPPPMMSATPIPAAPISSKPGPPSRPSFAEAAIVDIPYFKPGTTEPPNKQEIGDQLIPSSIPVKSIEHAQFVHKDPKADSRTFWIDLVDLQ</sequence>
<dbReference type="EMBL" id="MU153191">
    <property type="protein sequence ID" value="KAF9439895.1"/>
    <property type="molecule type" value="Genomic_DNA"/>
</dbReference>
<dbReference type="OrthoDB" id="3063088at2759"/>
<evidence type="ECO:0000313" key="3">
    <source>
        <dbReference type="Proteomes" id="UP000807342"/>
    </source>
</evidence>